<evidence type="ECO:0000313" key="3">
    <source>
        <dbReference type="Proteomes" id="UP000704176"/>
    </source>
</evidence>
<accession>A0ABS7VPD8</accession>
<sequence>MVEKAPDEPVQAPKIDAIFRSGSITAVSVVVGFSLGFLSRWGGLPGDWAKSDVFAVFAITLGIVLQITSLIALLSVKSLFLSRYERAIRIFVTGLILVALGVVAAIFAGLIGYGGIALHG</sequence>
<feature type="transmembrane region" description="Helical" evidence="1">
    <location>
        <begin position="21"/>
        <end position="41"/>
    </location>
</feature>
<dbReference type="RefSeq" id="WP_224313395.1">
    <property type="nucleotide sequence ID" value="NZ_JAIRBM010000008.1"/>
</dbReference>
<proteinExistence type="predicted"/>
<gene>
    <name evidence="2" type="ORF">K9B37_12405</name>
</gene>
<comment type="caution">
    <text evidence="2">The sequence shown here is derived from an EMBL/GenBank/DDBJ whole genome shotgun (WGS) entry which is preliminary data.</text>
</comment>
<protein>
    <submittedName>
        <fullName evidence="2">Uncharacterized protein</fullName>
    </submittedName>
</protein>
<feature type="transmembrane region" description="Helical" evidence="1">
    <location>
        <begin position="53"/>
        <end position="76"/>
    </location>
</feature>
<dbReference type="EMBL" id="JAIRBM010000008">
    <property type="protein sequence ID" value="MBZ6077079.1"/>
    <property type="molecule type" value="Genomic_DNA"/>
</dbReference>
<organism evidence="2 3">
    <name type="scientific">Microvirga puerhi</name>
    <dbReference type="NCBI Taxonomy" id="2876078"/>
    <lineage>
        <taxon>Bacteria</taxon>
        <taxon>Pseudomonadati</taxon>
        <taxon>Pseudomonadota</taxon>
        <taxon>Alphaproteobacteria</taxon>
        <taxon>Hyphomicrobiales</taxon>
        <taxon>Methylobacteriaceae</taxon>
        <taxon>Microvirga</taxon>
    </lineage>
</organism>
<name>A0ABS7VPD8_9HYPH</name>
<reference evidence="2 3" key="1">
    <citation type="submission" date="2021-09" db="EMBL/GenBank/DDBJ databases">
        <title>The complete genome sequence of a new microorganism.</title>
        <authorList>
            <person name="Zi Z."/>
        </authorList>
    </citation>
    <scope>NUCLEOTIDE SEQUENCE [LARGE SCALE GENOMIC DNA]</scope>
    <source>
        <strain evidence="2 3">WGZ8</strain>
    </source>
</reference>
<keyword evidence="1" id="KW-0812">Transmembrane</keyword>
<keyword evidence="1" id="KW-1133">Transmembrane helix</keyword>
<evidence type="ECO:0000256" key="1">
    <source>
        <dbReference type="SAM" id="Phobius"/>
    </source>
</evidence>
<keyword evidence="1" id="KW-0472">Membrane</keyword>
<feature type="transmembrane region" description="Helical" evidence="1">
    <location>
        <begin position="88"/>
        <end position="116"/>
    </location>
</feature>
<dbReference type="Proteomes" id="UP000704176">
    <property type="component" value="Unassembled WGS sequence"/>
</dbReference>
<keyword evidence="3" id="KW-1185">Reference proteome</keyword>
<evidence type="ECO:0000313" key="2">
    <source>
        <dbReference type="EMBL" id="MBZ6077079.1"/>
    </source>
</evidence>